<feature type="signal peptide" evidence="2">
    <location>
        <begin position="1"/>
        <end position="22"/>
    </location>
</feature>
<keyword evidence="4" id="KW-1185">Reference proteome</keyword>
<dbReference type="Proteomes" id="UP000195062">
    <property type="component" value="Unassembled WGS sequence"/>
</dbReference>
<reference evidence="3 4" key="1">
    <citation type="submission" date="2016-08" db="EMBL/GenBank/DDBJ databases">
        <title>Genome sequence of Clavibacter michiganensis subsp. michiganensis strain CASJ007.</title>
        <authorList>
            <person name="Thapa S.P."/>
            <person name="Coaker G."/>
        </authorList>
    </citation>
    <scope>NUCLEOTIDE SEQUENCE [LARGE SCALE GENOMIC DNA]</scope>
    <source>
        <strain evidence="3">CASJ007</strain>
    </source>
</reference>
<protein>
    <recommendedName>
        <fullName evidence="5">Secreted protein</fullName>
    </recommendedName>
</protein>
<gene>
    <name evidence="3" type="ORF">CMMCAS07_01250</name>
</gene>
<evidence type="ECO:0000313" key="3">
    <source>
        <dbReference type="EMBL" id="OUE03544.1"/>
    </source>
</evidence>
<feature type="compositionally biased region" description="Polar residues" evidence="1">
    <location>
        <begin position="46"/>
        <end position="56"/>
    </location>
</feature>
<organism evidence="3 4">
    <name type="scientific">Clavibacter michiganensis subsp. michiganensis</name>
    <dbReference type="NCBI Taxonomy" id="33013"/>
    <lineage>
        <taxon>Bacteria</taxon>
        <taxon>Bacillati</taxon>
        <taxon>Actinomycetota</taxon>
        <taxon>Actinomycetes</taxon>
        <taxon>Micrococcales</taxon>
        <taxon>Microbacteriaceae</taxon>
        <taxon>Clavibacter</taxon>
    </lineage>
</organism>
<dbReference type="AlphaFoldDB" id="A0A251XJ07"/>
<accession>A0A251XJ07</accession>
<comment type="caution">
    <text evidence="3">The sequence shown here is derived from an EMBL/GenBank/DDBJ whole genome shotgun (WGS) entry which is preliminary data.</text>
</comment>
<name>A0A251XJ07_CLAMM</name>
<evidence type="ECO:0000256" key="1">
    <source>
        <dbReference type="SAM" id="MobiDB-lite"/>
    </source>
</evidence>
<evidence type="ECO:0008006" key="5">
    <source>
        <dbReference type="Google" id="ProtNLM"/>
    </source>
</evidence>
<feature type="region of interest" description="Disordered" evidence="1">
    <location>
        <begin position="28"/>
        <end position="56"/>
    </location>
</feature>
<proteinExistence type="predicted"/>
<keyword evidence="2" id="KW-0732">Signal</keyword>
<evidence type="ECO:0000313" key="4">
    <source>
        <dbReference type="Proteomes" id="UP000195062"/>
    </source>
</evidence>
<feature type="chain" id="PRO_5038470612" description="Secreted protein" evidence="2">
    <location>
        <begin position="23"/>
        <end position="79"/>
    </location>
</feature>
<dbReference type="EMBL" id="MDHH01000001">
    <property type="protein sequence ID" value="OUE03544.1"/>
    <property type="molecule type" value="Genomic_DNA"/>
</dbReference>
<evidence type="ECO:0000256" key="2">
    <source>
        <dbReference type="SAM" id="SignalP"/>
    </source>
</evidence>
<sequence>MGASALSSAAFLAGASSFFTGAAGAASAAGRGRDANVSNAVRGVSRASSETMSRPQTRLFTQPVTTRALRSKDGIARPW</sequence>